<evidence type="ECO:0000313" key="1">
    <source>
        <dbReference type="EMBL" id="VDO93402.1"/>
    </source>
</evidence>
<name>A0A3P8DAV8_9TREM</name>
<protein>
    <submittedName>
        <fullName evidence="1">Uncharacterized protein</fullName>
    </submittedName>
</protein>
<accession>A0A3P8DAV8</accession>
<dbReference type="EMBL" id="UZAL01005511">
    <property type="protein sequence ID" value="VDO93402.1"/>
    <property type="molecule type" value="Genomic_DNA"/>
</dbReference>
<proteinExistence type="predicted"/>
<dbReference type="AlphaFoldDB" id="A0A3P8DAV8"/>
<sequence length="156" mass="17528">MGILASVDGILDSENNKKGKHVSDYLDLDLATFSANKVCSKRMKDTESNKFLSITQESDTNVIVPRILSRGDRLPSEIMTVSSSVENSKISGQDMKYPDEIENEKEKINVIINQSSNIHCLDQEAAVIYLVHHCLVHLGDIARLVYMSRFLIVLFQ</sequence>
<reference evidence="1 2" key="1">
    <citation type="submission" date="2018-11" db="EMBL/GenBank/DDBJ databases">
        <authorList>
            <consortium name="Pathogen Informatics"/>
        </authorList>
    </citation>
    <scope>NUCLEOTIDE SEQUENCE [LARGE SCALE GENOMIC DNA]</scope>
    <source>
        <strain>Denwood</strain>
        <strain evidence="2">Zambia</strain>
    </source>
</reference>
<dbReference type="Proteomes" id="UP000269396">
    <property type="component" value="Unassembled WGS sequence"/>
</dbReference>
<evidence type="ECO:0000313" key="2">
    <source>
        <dbReference type="Proteomes" id="UP000269396"/>
    </source>
</evidence>
<keyword evidence="2" id="KW-1185">Reference proteome</keyword>
<organism evidence="1 2">
    <name type="scientific">Schistosoma mattheei</name>
    <dbReference type="NCBI Taxonomy" id="31246"/>
    <lineage>
        <taxon>Eukaryota</taxon>
        <taxon>Metazoa</taxon>
        <taxon>Spiralia</taxon>
        <taxon>Lophotrochozoa</taxon>
        <taxon>Platyhelminthes</taxon>
        <taxon>Trematoda</taxon>
        <taxon>Digenea</taxon>
        <taxon>Strigeidida</taxon>
        <taxon>Schistosomatoidea</taxon>
        <taxon>Schistosomatidae</taxon>
        <taxon>Schistosoma</taxon>
    </lineage>
</organism>
<gene>
    <name evidence="1" type="ORF">SMTD_LOCUS3239</name>
</gene>